<name>A0A6V7P5F6_ANACO</name>
<dbReference type="EMBL" id="LR862145">
    <property type="protein sequence ID" value="CAD1825864.1"/>
    <property type="molecule type" value="Genomic_DNA"/>
</dbReference>
<accession>A0A6V7P5F6</accession>
<evidence type="ECO:0000313" key="1">
    <source>
        <dbReference type="EMBL" id="CAD1825864.1"/>
    </source>
</evidence>
<reference evidence="1" key="1">
    <citation type="submission" date="2020-07" db="EMBL/GenBank/DDBJ databases">
        <authorList>
            <person name="Lin J."/>
        </authorList>
    </citation>
    <scope>NUCLEOTIDE SEQUENCE</scope>
</reference>
<proteinExistence type="predicted"/>
<dbReference type="AlphaFoldDB" id="A0A6V7P5F6"/>
<dbReference type="GO" id="GO:0017125">
    <property type="term" value="F:deoxycytidyl transferase activity"/>
    <property type="evidence" value="ECO:0007669"/>
    <property type="project" value="TreeGrafter"/>
</dbReference>
<dbReference type="GO" id="GO:0005634">
    <property type="term" value="C:nucleus"/>
    <property type="evidence" value="ECO:0007669"/>
    <property type="project" value="TreeGrafter"/>
</dbReference>
<protein>
    <submittedName>
        <fullName evidence="1">Uncharacterized protein</fullName>
    </submittedName>
</protein>
<dbReference type="PANTHER" id="PTHR45990">
    <property type="entry name" value="DNA REPAIR PROTEIN REV1"/>
    <property type="match status" value="1"/>
</dbReference>
<dbReference type="GO" id="GO:0003887">
    <property type="term" value="F:DNA-directed DNA polymerase activity"/>
    <property type="evidence" value="ECO:0007669"/>
    <property type="project" value="TreeGrafter"/>
</dbReference>
<organism evidence="1">
    <name type="scientific">Ananas comosus var. bracteatus</name>
    <name type="common">red pineapple</name>
    <dbReference type="NCBI Taxonomy" id="296719"/>
    <lineage>
        <taxon>Eukaryota</taxon>
        <taxon>Viridiplantae</taxon>
        <taxon>Streptophyta</taxon>
        <taxon>Embryophyta</taxon>
        <taxon>Tracheophyta</taxon>
        <taxon>Spermatophyta</taxon>
        <taxon>Magnoliopsida</taxon>
        <taxon>Liliopsida</taxon>
        <taxon>Poales</taxon>
        <taxon>Bromeliaceae</taxon>
        <taxon>Bromelioideae</taxon>
        <taxon>Ananas</taxon>
    </lineage>
</organism>
<dbReference type="GO" id="GO:0070987">
    <property type="term" value="P:error-free translesion synthesis"/>
    <property type="evidence" value="ECO:0007669"/>
    <property type="project" value="TreeGrafter"/>
</dbReference>
<gene>
    <name evidence="1" type="ORF">CB5_LOCUS9075</name>
</gene>
<sequence>MRVGFEENAIKSWLASPSEKVMKQSNKVASSLKKGNNEGLPPLCSLDVEVVKYLPPEIISEIIDVYKGELHHFMEAHEDENRSIKSCKRTISLPEQGALKKGKLPGGYSAVAISSISTQRMMTKERKQVETPYAFCSRSNELGSNLPRSYENMDLMPGSWSQAGISILQQLPEDVRTDSYELTPPQRARISNDSYDLASELLKSSGNQNLKCSKISLFSGSPPKWVEKFKVSNCLILNVIAEFYAKSRADALLSSILQSVISLLPLASEKSSEERDEAISCLCELLTQYIILKIESDIEELYNCFCLLKRFSSVSKLFLEVHKGVFPFLQASIDAYYGGNFYLPIVE</sequence>
<dbReference type="GO" id="GO:0042276">
    <property type="term" value="P:error-prone translesion synthesis"/>
    <property type="evidence" value="ECO:0007669"/>
    <property type="project" value="TreeGrafter"/>
</dbReference>
<dbReference type="PANTHER" id="PTHR45990:SF1">
    <property type="entry name" value="DNA REPAIR PROTEIN REV1"/>
    <property type="match status" value="1"/>
</dbReference>